<evidence type="ECO:0000313" key="3">
    <source>
        <dbReference type="Proteomes" id="UP000283841"/>
    </source>
</evidence>
<keyword evidence="3" id="KW-1185">Reference proteome</keyword>
<protein>
    <submittedName>
        <fullName evidence="2">Uncharacterized protein</fullName>
    </submittedName>
</protein>
<accession>A0A443I3M5</accession>
<dbReference type="Proteomes" id="UP000283841">
    <property type="component" value="Unassembled WGS sequence"/>
</dbReference>
<feature type="region of interest" description="Disordered" evidence="1">
    <location>
        <begin position="123"/>
        <end position="145"/>
    </location>
</feature>
<sequence>MGLFGRHSTERDVSPQTTEQHQRQEQRHGSIFSHRNSGSSSQSPATASNSTNNSNNGRSLLHRNQNHEDPSIVAARERVASAEAAERDADKALAAARQAVRDAREHVKRLEQEAAEEARLAKIKQDQARSISKRAKPLGRHENVV</sequence>
<feature type="region of interest" description="Disordered" evidence="1">
    <location>
        <begin position="1"/>
        <end position="72"/>
    </location>
</feature>
<reference evidence="2 3" key="1">
    <citation type="journal article" date="2018" name="Front. Microbiol.">
        <title>Genomic and genetic insights into a cosmopolitan fungus, Paecilomyces variotii (Eurotiales).</title>
        <authorList>
            <person name="Urquhart A.S."/>
            <person name="Mondo S.J."/>
            <person name="Makela M.R."/>
            <person name="Hane J.K."/>
            <person name="Wiebenga A."/>
            <person name="He G."/>
            <person name="Mihaltcheva S."/>
            <person name="Pangilinan J."/>
            <person name="Lipzen A."/>
            <person name="Barry K."/>
            <person name="de Vries R.P."/>
            <person name="Grigoriev I.V."/>
            <person name="Idnurm A."/>
        </authorList>
    </citation>
    <scope>NUCLEOTIDE SEQUENCE [LARGE SCALE GENOMIC DNA]</scope>
    <source>
        <strain evidence="2 3">CBS 101075</strain>
    </source>
</reference>
<dbReference type="EMBL" id="RCNU01000002">
    <property type="protein sequence ID" value="RWQ98626.1"/>
    <property type="molecule type" value="Genomic_DNA"/>
</dbReference>
<proteinExistence type="predicted"/>
<dbReference type="RefSeq" id="XP_028488271.1">
    <property type="nucleotide sequence ID" value="XM_028630089.1"/>
</dbReference>
<organism evidence="2 3">
    <name type="scientific">Byssochlamys spectabilis</name>
    <name type="common">Paecilomyces variotii</name>
    <dbReference type="NCBI Taxonomy" id="264951"/>
    <lineage>
        <taxon>Eukaryota</taxon>
        <taxon>Fungi</taxon>
        <taxon>Dikarya</taxon>
        <taxon>Ascomycota</taxon>
        <taxon>Pezizomycotina</taxon>
        <taxon>Eurotiomycetes</taxon>
        <taxon>Eurotiomycetidae</taxon>
        <taxon>Eurotiales</taxon>
        <taxon>Thermoascaceae</taxon>
        <taxon>Paecilomyces</taxon>
    </lineage>
</organism>
<comment type="caution">
    <text evidence="2">The sequence shown here is derived from an EMBL/GenBank/DDBJ whole genome shotgun (WGS) entry which is preliminary data.</text>
</comment>
<name>A0A443I3M5_BYSSP</name>
<dbReference type="GeneID" id="39599366"/>
<feature type="compositionally biased region" description="Low complexity" evidence="1">
    <location>
        <begin position="36"/>
        <end position="59"/>
    </location>
</feature>
<gene>
    <name evidence="2" type="ORF">C8Q69DRAFT_459542</name>
</gene>
<dbReference type="AlphaFoldDB" id="A0A443I3M5"/>
<dbReference type="VEuPathDB" id="FungiDB:C8Q69DRAFT_459542"/>
<evidence type="ECO:0000313" key="2">
    <source>
        <dbReference type="EMBL" id="RWQ98626.1"/>
    </source>
</evidence>
<evidence type="ECO:0000256" key="1">
    <source>
        <dbReference type="SAM" id="MobiDB-lite"/>
    </source>
</evidence>